<dbReference type="Gene3D" id="3.40.50.300">
    <property type="entry name" value="P-loop containing nucleotide triphosphate hydrolases"/>
    <property type="match status" value="1"/>
</dbReference>
<dbReference type="CDD" id="cd19481">
    <property type="entry name" value="RecA-like_protease"/>
    <property type="match status" value="1"/>
</dbReference>
<feature type="compositionally biased region" description="Basic and acidic residues" evidence="1">
    <location>
        <begin position="67"/>
        <end position="77"/>
    </location>
</feature>
<dbReference type="GO" id="GO:0042254">
    <property type="term" value="P:ribosome biogenesis"/>
    <property type="evidence" value="ECO:0007669"/>
    <property type="project" value="TreeGrafter"/>
</dbReference>
<proteinExistence type="predicted"/>
<evidence type="ECO:0000256" key="1">
    <source>
        <dbReference type="SAM" id="MobiDB-lite"/>
    </source>
</evidence>
<evidence type="ECO:0000313" key="3">
    <source>
        <dbReference type="EMBL" id="USW57844.1"/>
    </source>
</evidence>
<dbReference type="Pfam" id="PF00004">
    <property type="entry name" value="AAA"/>
    <property type="match status" value="1"/>
</dbReference>
<keyword evidence="4" id="KW-1185">Reference proteome</keyword>
<dbReference type="PANTHER" id="PTHR23077">
    <property type="entry name" value="AAA-FAMILY ATPASE"/>
    <property type="match status" value="1"/>
</dbReference>
<feature type="compositionally biased region" description="Basic and acidic residues" evidence="1">
    <location>
        <begin position="14"/>
        <end position="29"/>
    </location>
</feature>
<feature type="region of interest" description="Disordered" evidence="1">
    <location>
        <begin position="1"/>
        <end position="94"/>
    </location>
</feature>
<evidence type="ECO:0000313" key="4">
    <source>
        <dbReference type="Proteomes" id="UP001056384"/>
    </source>
</evidence>
<organism evidence="3 4">
    <name type="scientific">Septoria linicola</name>
    <dbReference type="NCBI Taxonomy" id="215465"/>
    <lineage>
        <taxon>Eukaryota</taxon>
        <taxon>Fungi</taxon>
        <taxon>Dikarya</taxon>
        <taxon>Ascomycota</taxon>
        <taxon>Pezizomycotina</taxon>
        <taxon>Dothideomycetes</taxon>
        <taxon>Dothideomycetidae</taxon>
        <taxon>Mycosphaerellales</taxon>
        <taxon>Mycosphaerellaceae</taxon>
        <taxon>Septoria</taxon>
    </lineage>
</organism>
<dbReference type="EMBL" id="CP099427">
    <property type="protein sequence ID" value="USW57844.1"/>
    <property type="molecule type" value="Genomic_DNA"/>
</dbReference>
<dbReference type="InterPro" id="IPR050168">
    <property type="entry name" value="AAA_ATPase_domain"/>
</dbReference>
<dbReference type="InterPro" id="IPR027417">
    <property type="entry name" value="P-loop_NTPase"/>
</dbReference>
<dbReference type="InterPro" id="IPR003959">
    <property type="entry name" value="ATPase_AAA_core"/>
</dbReference>
<dbReference type="GO" id="GO:0005524">
    <property type="term" value="F:ATP binding"/>
    <property type="evidence" value="ECO:0007669"/>
    <property type="project" value="InterPro"/>
</dbReference>
<accession>A0A9Q9AYP4</accession>
<gene>
    <name evidence="3" type="ORF">Slin15195_G111630</name>
</gene>
<reference evidence="3" key="1">
    <citation type="submission" date="2022-06" db="EMBL/GenBank/DDBJ databases">
        <title>Complete genome sequences of two strains of the flax pathogen Septoria linicola.</title>
        <authorList>
            <person name="Lapalu N."/>
            <person name="Simon A."/>
            <person name="Demenou B."/>
            <person name="Paumier D."/>
            <person name="Guillot M.-P."/>
            <person name="Gout L."/>
            <person name="Valade R."/>
        </authorList>
    </citation>
    <scope>NUCLEOTIDE SEQUENCE</scope>
    <source>
        <strain evidence="3">SE15195</strain>
    </source>
</reference>
<sequence>MSNTFGGFNAPTVGRHDVFGQTDPRDRFRGFGNMPAEAQFSGFGNVPAESHPRGFGPKSTEAEAEEEAKAQKQDRTQHSTQPKPETSTSPAPHTHYHLFDDVLHLTSAPTADHDLQYLTSLRSAFPSCIITCIPTTNIPLLSFASAGHATALKDLESDSFASWRGYVGPSTQSREGSLAESVHFGKYAYEWRGEEFVVWVVGNVQYVAREREGWEHPLGPSGKVDELIRAVGGWLLDGVVWVYDGYWYQDKKLYQQVQKATWDKVILDEDMKRELTEAAEKFFDSKDVYDDLGVPWKRGLLFHGPPGNGKTISIKALMHTLLNRKHPIPTLYVKAAPMTYNIKQVFGQARSLAPCMLILEDIETIVTPQTRSYFFNEMDGIEDNSGLFVVGSTNYLDKLDPGLTSRPSRFDRKYLFPLPNEHERLLYCQWWRKKVAHNKDIDFPDKLCPAMAKITDDFSFAFLQECFVGSMLFLARQHGKASRSENDKDLDKFELWIVFKKQAEILRKEIRSETASTAWHPVLVGDMRAPPAPQDVGVPFGKAHSLHSGMAELDLGNSKGQGLTNVGSEVADQDQTGTARLYDTKRQYINSAAYETR</sequence>
<keyword evidence="3" id="KW-0378">Hydrolase</keyword>
<dbReference type="Proteomes" id="UP001056384">
    <property type="component" value="Chromosome 10"/>
</dbReference>
<dbReference type="GO" id="GO:0003723">
    <property type="term" value="F:RNA binding"/>
    <property type="evidence" value="ECO:0007669"/>
    <property type="project" value="TreeGrafter"/>
</dbReference>
<dbReference type="GO" id="GO:1990275">
    <property type="term" value="F:preribosome binding"/>
    <property type="evidence" value="ECO:0007669"/>
    <property type="project" value="TreeGrafter"/>
</dbReference>
<protein>
    <submittedName>
        <fullName evidence="3">ATPase, AAA-type, core, P-loop containing nucleoside triphosphate hydrolase</fullName>
    </submittedName>
</protein>
<dbReference type="SUPFAM" id="SSF52540">
    <property type="entry name" value="P-loop containing nucleoside triphosphate hydrolases"/>
    <property type="match status" value="1"/>
</dbReference>
<dbReference type="GO" id="GO:0005634">
    <property type="term" value="C:nucleus"/>
    <property type="evidence" value="ECO:0007669"/>
    <property type="project" value="TreeGrafter"/>
</dbReference>
<dbReference type="AlphaFoldDB" id="A0A9Q9AYP4"/>
<dbReference type="GO" id="GO:0016887">
    <property type="term" value="F:ATP hydrolysis activity"/>
    <property type="evidence" value="ECO:0007669"/>
    <property type="project" value="InterPro"/>
</dbReference>
<feature type="domain" description="ATPase AAA-type core" evidence="2">
    <location>
        <begin position="300"/>
        <end position="418"/>
    </location>
</feature>
<name>A0A9Q9AYP4_9PEZI</name>
<evidence type="ECO:0000259" key="2">
    <source>
        <dbReference type="Pfam" id="PF00004"/>
    </source>
</evidence>
<feature type="compositionally biased region" description="Polar residues" evidence="1">
    <location>
        <begin position="78"/>
        <end position="91"/>
    </location>
</feature>
<dbReference type="PANTHER" id="PTHR23077:SF132">
    <property type="entry name" value="ATP-DEPENDENT ZN PROTEASE"/>
    <property type="match status" value="1"/>
</dbReference>